<organism evidence="2 3">
    <name type="scientific">Phanerochaete sordida</name>
    <dbReference type="NCBI Taxonomy" id="48140"/>
    <lineage>
        <taxon>Eukaryota</taxon>
        <taxon>Fungi</taxon>
        <taxon>Dikarya</taxon>
        <taxon>Basidiomycota</taxon>
        <taxon>Agaricomycotina</taxon>
        <taxon>Agaricomycetes</taxon>
        <taxon>Polyporales</taxon>
        <taxon>Phanerochaetaceae</taxon>
        <taxon>Phanerochaete</taxon>
    </lineage>
</organism>
<evidence type="ECO:0000256" key="1">
    <source>
        <dbReference type="SAM" id="MobiDB-lite"/>
    </source>
</evidence>
<feature type="compositionally biased region" description="Polar residues" evidence="1">
    <location>
        <begin position="348"/>
        <end position="361"/>
    </location>
</feature>
<gene>
    <name evidence="2" type="ORF">PsYK624_123460</name>
</gene>
<sequence>MPGNLLSSSFRCMFEDSMSPSQQQQAIDSLQDYIHEVQYGTDDQRRDLGIIDDDDEDPEVISRKLAACLEKCYWQLVMFLKSAKPSLISSAEPYLRYLLESNSLKNDSTHVLEVTALLHLAAALAAPAPALASQASSPAPLGLCTPSTSATSSFHHEYACHGLPPCSRGSVSTRDEEALAMFNRAFALYDLVSRSRGSSPSPSPSPRRGALGLDVSPRASPVLAPTSPTFAYTCATSPCGALDSPRASRLSGICGRKGKLPAKTELWARASYVRLLRRLAFCEDEDQAEAHLMEADAQLAKMRSYIRENPYALPHEKYEPYLAELSREFDIVLPLAGDVPEDALGDQPSLSRAFTPSATPLSESCSSSSSESASPQTPYTPLSPVAGLSRVLHEREETKRPMASVTAALGRLTIAKHDPEVEHHEHVAPSVAH</sequence>
<dbReference type="Proteomes" id="UP000703269">
    <property type="component" value="Unassembled WGS sequence"/>
</dbReference>
<name>A0A9P3GHP0_9APHY</name>
<dbReference type="EMBL" id="BPQB01000056">
    <property type="protein sequence ID" value="GJE96153.1"/>
    <property type="molecule type" value="Genomic_DNA"/>
</dbReference>
<keyword evidence="3" id="KW-1185">Reference proteome</keyword>
<evidence type="ECO:0000313" key="3">
    <source>
        <dbReference type="Proteomes" id="UP000703269"/>
    </source>
</evidence>
<proteinExistence type="predicted"/>
<dbReference type="OrthoDB" id="5395091at2759"/>
<protein>
    <submittedName>
        <fullName evidence="2">Uncharacterized protein</fullName>
    </submittedName>
</protein>
<evidence type="ECO:0000313" key="2">
    <source>
        <dbReference type="EMBL" id="GJE96153.1"/>
    </source>
</evidence>
<dbReference type="AlphaFoldDB" id="A0A9P3GHP0"/>
<feature type="region of interest" description="Disordered" evidence="1">
    <location>
        <begin position="344"/>
        <end position="384"/>
    </location>
</feature>
<feature type="compositionally biased region" description="Low complexity" evidence="1">
    <location>
        <begin position="362"/>
        <end position="374"/>
    </location>
</feature>
<comment type="caution">
    <text evidence="2">The sequence shown here is derived from an EMBL/GenBank/DDBJ whole genome shotgun (WGS) entry which is preliminary data.</text>
</comment>
<accession>A0A9P3GHP0</accession>
<reference evidence="2 3" key="1">
    <citation type="submission" date="2021-08" db="EMBL/GenBank/DDBJ databases">
        <title>Draft Genome Sequence of Phanerochaete sordida strain YK-624.</title>
        <authorList>
            <person name="Mori T."/>
            <person name="Dohra H."/>
            <person name="Suzuki T."/>
            <person name="Kawagishi H."/>
            <person name="Hirai H."/>
        </authorList>
    </citation>
    <scope>NUCLEOTIDE SEQUENCE [LARGE SCALE GENOMIC DNA]</scope>
    <source>
        <strain evidence="2 3">YK-624</strain>
    </source>
</reference>
<feature type="region of interest" description="Disordered" evidence="1">
    <location>
        <begin position="195"/>
        <end position="217"/>
    </location>
</feature>